<accession>A0ABM1ET67</accession>
<feature type="non-terminal residue" evidence="12">
    <location>
        <position position="375"/>
    </location>
</feature>
<dbReference type="Proteomes" id="UP000695022">
    <property type="component" value="Unplaced"/>
</dbReference>
<keyword evidence="5" id="KW-0479">Metal-binding</keyword>
<dbReference type="PROSITE" id="PS00893">
    <property type="entry name" value="NUDIX_BOX"/>
    <property type="match status" value="1"/>
</dbReference>
<dbReference type="InterPro" id="IPR020084">
    <property type="entry name" value="NUDIX_hydrolase_CS"/>
</dbReference>
<protein>
    <submittedName>
        <fullName evidence="12">M7GpppN-mRNA hydrolase-like</fullName>
    </submittedName>
</protein>
<dbReference type="InterPro" id="IPR007722">
    <property type="entry name" value="DCP2_BoxA"/>
</dbReference>
<evidence type="ECO:0000256" key="1">
    <source>
        <dbReference type="ARBA" id="ARBA00001936"/>
    </source>
</evidence>
<keyword evidence="7" id="KW-0694">RNA-binding</keyword>
<dbReference type="Pfam" id="PF05026">
    <property type="entry name" value="DCP2"/>
    <property type="match status" value="1"/>
</dbReference>
<sequence>MQAHEDSKIASPGPGSSSFPKSSTSTPSFRIPTDILDDLCSRFIINIPEEERQDLIRVCFQVELAHWFYIDFYCPDNANLRSVGMKEFTAQVFGHCSFLMEEEERSVERILDEWREYKMAVPTYGAIMLDTAMESVLLVQGFWSKVSWGFPKGKVNEEESATRCAAREVLEETGFDVDALINDDDYVEYALNGQTIRLYIVTGVPLDAEFAPRTRNEIRALQWFAIADLPAHKKDTAAARGAGGGVGLNPNSFFMVIPFVKPLRRWISNQLGKGGDGQQTGRQRSRTLDDTDRQKQKQRQYFAQQNQNALNESQTLRNARHTASSPRSRGRGTRGTRERHESIKEHKEDRCSPVSATKQKKEVSRDSAAGGGSAE</sequence>
<evidence type="ECO:0000313" key="12">
    <source>
        <dbReference type="RefSeq" id="XP_014675388.1"/>
    </source>
</evidence>
<name>A0ABM1ET67_PRICU</name>
<dbReference type="InterPro" id="IPR036189">
    <property type="entry name" value="DCP2_BoxA_sf"/>
</dbReference>
<feature type="region of interest" description="Disordered" evidence="9">
    <location>
        <begin position="1"/>
        <end position="30"/>
    </location>
</feature>
<evidence type="ECO:0000256" key="6">
    <source>
        <dbReference type="ARBA" id="ARBA00022801"/>
    </source>
</evidence>
<dbReference type="GeneID" id="106815442"/>
<feature type="compositionally biased region" description="Low complexity" evidence="9">
    <location>
        <begin position="299"/>
        <end position="309"/>
    </location>
</feature>
<evidence type="ECO:0000256" key="3">
    <source>
        <dbReference type="ARBA" id="ARBA00005279"/>
    </source>
</evidence>
<dbReference type="SUPFAM" id="SSF140586">
    <property type="entry name" value="Dcp2 domain-like"/>
    <property type="match status" value="1"/>
</dbReference>
<evidence type="ECO:0000256" key="7">
    <source>
        <dbReference type="ARBA" id="ARBA00022884"/>
    </source>
</evidence>
<dbReference type="PROSITE" id="PS51462">
    <property type="entry name" value="NUDIX"/>
    <property type="match status" value="1"/>
</dbReference>
<evidence type="ECO:0000256" key="4">
    <source>
        <dbReference type="ARBA" id="ARBA00022490"/>
    </source>
</evidence>
<feature type="compositionally biased region" description="Basic and acidic residues" evidence="9">
    <location>
        <begin position="286"/>
        <end position="295"/>
    </location>
</feature>
<evidence type="ECO:0000256" key="8">
    <source>
        <dbReference type="ARBA" id="ARBA00023211"/>
    </source>
</evidence>
<dbReference type="InterPro" id="IPR015797">
    <property type="entry name" value="NUDIX_hydrolase-like_dom_sf"/>
</dbReference>
<dbReference type="InterPro" id="IPR044099">
    <property type="entry name" value="Dcp2_NUDIX"/>
</dbReference>
<evidence type="ECO:0000256" key="9">
    <source>
        <dbReference type="SAM" id="MobiDB-lite"/>
    </source>
</evidence>
<feature type="compositionally biased region" description="Low complexity" evidence="9">
    <location>
        <begin position="11"/>
        <end position="29"/>
    </location>
</feature>
<evidence type="ECO:0000259" key="10">
    <source>
        <dbReference type="PROSITE" id="PS51462"/>
    </source>
</evidence>
<evidence type="ECO:0000256" key="5">
    <source>
        <dbReference type="ARBA" id="ARBA00022723"/>
    </source>
</evidence>
<keyword evidence="4" id="KW-0963">Cytoplasm</keyword>
<dbReference type="PANTHER" id="PTHR23114">
    <property type="entry name" value="M7GPPPN-MRNA HYDROLASE"/>
    <property type="match status" value="1"/>
</dbReference>
<organism evidence="11 12">
    <name type="scientific">Priapulus caudatus</name>
    <name type="common">Priapulid worm</name>
    <dbReference type="NCBI Taxonomy" id="37621"/>
    <lineage>
        <taxon>Eukaryota</taxon>
        <taxon>Metazoa</taxon>
        <taxon>Ecdysozoa</taxon>
        <taxon>Scalidophora</taxon>
        <taxon>Priapulida</taxon>
        <taxon>Priapulimorpha</taxon>
        <taxon>Priapulimorphida</taxon>
        <taxon>Priapulidae</taxon>
        <taxon>Priapulus</taxon>
    </lineage>
</organism>
<comment type="subcellular location">
    <subcellularLocation>
        <location evidence="2">Cytoplasm</location>
    </subcellularLocation>
</comment>
<feature type="compositionally biased region" description="Basic and acidic residues" evidence="9">
    <location>
        <begin position="335"/>
        <end position="351"/>
    </location>
</feature>
<comment type="similarity">
    <text evidence="3">Belongs to the Nudix hydrolase family. DCP2 subfamily.</text>
</comment>
<proteinExistence type="inferred from homology"/>
<comment type="cofactor">
    <cofactor evidence="1">
        <name>Mn(2+)</name>
        <dbReference type="ChEBI" id="CHEBI:29035"/>
    </cofactor>
</comment>
<keyword evidence="11" id="KW-1185">Reference proteome</keyword>
<dbReference type="PANTHER" id="PTHR23114:SF17">
    <property type="entry name" value="M7GPPPN-MRNA HYDROLASE"/>
    <property type="match status" value="1"/>
</dbReference>
<dbReference type="SMART" id="SM01125">
    <property type="entry name" value="DCP2"/>
    <property type="match status" value="1"/>
</dbReference>
<dbReference type="RefSeq" id="XP_014675388.1">
    <property type="nucleotide sequence ID" value="XM_014819902.1"/>
</dbReference>
<feature type="domain" description="Nudix hydrolase" evidence="10">
    <location>
        <begin position="119"/>
        <end position="246"/>
    </location>
</feature>
<keyword evidence="6" id="KW-0378">Hydrolase</keyword>
<gene>
    <name evidence="12" type="primary">LOC106815442</name>
</gene>
<evidence type="ECO:0000256" key="2">
    <source>
        <dbReference type="ARBA" id="ARBA00004496"/>
    </source>
</evidence>
<reference evidence="12" key="1">
    <citation type="submission" date="2025-08" db="UniProtKB">
        <authorList>
            <consortium name="RefSeq"/>
        </authorList>
    </citation>
    <scope>IDENTIFICATION</scope>
</reference>
<dbReference type="InterPro" id="IPR000086">
    <property type="entry name" value="NUDIX_hydrolase_dom"/>
</dbReference>
<dbReference type="Pfam" id="PF00293">
    <property type="entry name" value="NUDIX"/>
    <property type="match status" value="1"/>
</dbReference>
<dbReference type="Gene3D" id="1.10.10.1050">
    <property type="entry name" value="Dcp2, box A domain"/>
    <property type="match status" value="1"/>
</dbReference>
<dbReference type="Gene3D" id="3.90.79.10">
    <property type="entry name" value="Nucleoside Triphosphate Pyrophosphohydrolase"/>
    <property type="match status" value="1"/>
</dbReference>
<dbReference type="CDD" id="cd03672">
    <property type="entry name" value="NUDIX_Dcp2p_Nudt20"/>
    <property type="match status" value="1"/>
</dbReference>
<feature type="region of interest" description="Disordered" evidence="9">
    <location>
        <begin position="270"/>
        <end position="375"/>
    </location>
</feature>
<keyword evidence="8" id="KW-0464">Manganese</keyword>
<dbReference type="SUPFAM" id="SSF55811">
    <property type="entry name" value="Nudix"/>
    <property type="match status" value="1"/>
</dbReference>
<evidence type="ECO:0000313" key="11">
    <source>
        <dbReference type="Proteomes" id="UP000695022"/>
    </source>
</evidence>